<dbReference type="RefSeq" id="WP_125227081.1">
    <property type="nucleotide sequence ID" value="NZ_RQYT01000004.1"/>
</dbReference>
<feature type="region of interest" description="Disordered" evidence="1">
    <location>
        <begin position="55"/>
        <end position="104"/>
    </location>
</feature>
<dbReference type="PROSITE" id="PS51257">
    <property type="entry name" value="PROKAR_LIPOPROTEIN"/>
    <property type="match status" value="1"/>
</dbReference>
<proteinExistence type="predicted"/>
<feature type="compositionally biased region" description="Low complexity" evidence="1">
    <location>
        <begin position="55"/>
        <end position="64"/>
    </location>
</feature>
<name>A0A3P1WW68_9ACTN</name>
<evidence type="ECO:0000313" key="2">
    <source>
        <dbReference type="EMBL" id="RRD50809.1"/>
    </source>
</evidence>
<gene>
    <name evidence="2" type="ORF">EII35_03515</name>
</gene>
<dbReference type="AlphaFoldDB" id="A0A3P1WW68"/>
<evidence type="ECO:0000313" key="3">
    <source>
        <dbReference type="Proteomes" id="UP000280935"/>
    </source>
</evidence>
<protein>
    <submittedName>
        <fullName evidence="2">Uncharacterized protein</fullName>
    </submittedName>
</protein>
<dbReference type="Proteomes" id="UP000280935">
    <property type="component" value="Unassembled WGS sequence"/>
</dbReference>
<dbReference type="EMBL" id="RQYT01000004">
    <property type="protein sequence ID" value="RRD50809.1"/>
    <property type="molecule type" value="Genomic_DNA"/>
</dbReference>
<reference evidence="2 3" key="1">
    <citation type="submission" date="2018-11" db="EMBL/GenBank/DDBJ databases">
        <title>Genomes From Bacteria Associated with the Canine Oral Cavity: a Test Case for Automated Genome-Based Taxonomic Assignment.</title>
        <authorList>
            <person name="Coil D.A."/>
            <person name="Jospin G."/>
            <person name="Darling A.E."/>
            <person name="Wallis C."/>
            <person name="Davis I.J."/>
            <person name="Harris S."/>
            <person name="Eisen J.A."/>
            <person name="Holcombe L.J."/>
            <person name="O'Flynn C."/>
        </authorList>
    </citation>
    <scope>NUCLEOTIDE SEQUENCE [LARGE SCALE GENOMIC DNA]</scope>
    <source>
        <strain evidence="2 3">OH2822_COT-296</strain>
    </source>
</reference>
<comment type="caution">
    <text evidence="2">The sequence shown here is derived from an EMBL/GenBank/DDBJ whole genome shotgun (WGS) entry which is preliminary data.</text>
</comment>
<organism evidence="2 3">
    <name type="scientific">Arachnia propionica</name>
    <dbReference type="NCBI Taxonomy" id="1750"/>
    <lineage>
        <taxon>Bacteria</taxon>
        <taxon>Bacillati</taxon>
        <taxon>Actinomycetota</taxon>
        <taxon>Actinomycetes</taxon>
        <taxon>Propionibacteriales</taxon>
        <taxon>Propionibacteriaceae</taxon>
        <taxon>Arachnia</taxon>
    </lineage>
</organism>
<accession>A0A3P1WW68</accession>
<dbReference type="OrthoDB" id="3254867at2"/>
<sequence>MKFSRTMLAGTAFAAAVLTGCTGGQGGTTVPATSTTQPTNPEVVSVEIITSAATATATATVTETVEPEMERRPRSVEPDPGDPPVEGAYAGAGGPKPPTALPISSIDPASAKALIVTPSGNITCALSDHDAGCGLSSYVKDAPYGSDAQGPRWWVRLDSTPPRLTSTSENPLSQSTGVKPQVVEYGQIVHYGQFVCASEKHGLTCWNVLTGHGAFMSREATRVF</sequence>
<feature type="compositionally biased region" description="Basic and acidic residues" evidence="1">
    <location>
        <begin position="68"/>
        <end position="77"/>
    </location>
</feature>
<evidence type="ECO:0000256" key="1">
    <source>
        <dbReference type="SAM" id="MobiDB-lite"/>
    </source>
</evidence>